<proteinExistence type="predicted"/>
<dbReference type="GO" id="GO:0000287">
    <property type="term" value="F:magnesium ion binding"/>
    <property type="evidence" value="ECO:0007669"/>
    <property type="project" value="TreeGrafter"/>
</dbReference>
<dbReference type="KEGG" id="rhom:FRIFI_1432"/>
<evidence type="ECO:0000313" key="2">
    <source>
        <dbReference type="Proteomes" id="UP000245695"/>
    </source>
</evidence>
<dbReference type="AlphaFoldDB" id="A0A2P2BRI6"/>
<dbReference type="Gene3D" id="3.30.1240.10">
    <property type="match status" value="1"/>
</dbReference>
<dbReference type="GO" id="GO:0005829">
    <property type="term" value="C:cytosol"/>
    <property type="evidence" value="ECO:0007669"/>
    <property type="project" value="TreeGrafter"/>
</dbReference>
<dbReference type="Pfam" id="PF08282">
    <property type="entry name" value="Hydrolase_3"/>
    <property type="match status" value="1"/>
</dbReference>
<dbReference type="PANTHER" id="PTHR10000">
    <property type="entry name" value="PHOSPHOSERINE PHOSPHATASE"/>
    <property type="match status" value="1"/>
</dbReference>
<protein>
    <submittedName>
        <fullName evidence="1">Possible sugar-phosphatase</fullName>
    </submittedName>
</protein>
<dbReference type="SUPFAM" id="SSF56784">
    <property type="entry name" value="HAD-like"/>
    <property type="match status" value="1"/>
</dbReference>
<reference evidence="1 2" key="1">
    <citation type="submission" date="2014-09" db="EMBL/GenBank/DDBJ databases">
        <authorList>
            <person name="Hornung B.V."/>
        </authorList>
    </citation>
    <scope>NUCLEOTIDE SEQUENCE [LARGE SCALE GENOMIC DNA]</scope>
    <source>
        <strain evidence="1 2">FRIFI</strain>
    </source>
</reference>
<dbReference type="InterPro" id="IPR000150">
    <property type="entry name" value="Cof"/>
</dbReference>
<dbReference type="Gene3D" id="3.40.50.1000">
    <property type="entry name" value="HAD superfamily/HAD-like"/>
    <property type="match status" value="1"/>
</dbReference>
<dbReference type="InterPro" id="IPR036412">
    <property type="entry name" value="HAD-like_sf"/>
</dbReference>
<evidence type="ECO:0000313" key="1">
    <source>
        <dbReference type="EMBL" id="CEI72967.1"/>
    </source>
</evidence>
<dbReference type="SFLD" id="SFLDG01140">
    <property type="entry name" value="C2.B:_Phosphomannomutase_and_P"/>
    <property type="match status" value="1"/>
</dbReference>
<dbReference type="EMBL" id="LN650648">
    <property type="protein sequence ID" value="CEI72967.1"/>
    <property type="molecule type" value="Genomic_DNA"/>
</dbReference>
<dbReference type="PROSITE" id="PS01228">
    <property type="entry name" value="COF_1"/>
    <property type="match status" value="1"/>
</dbReference>
<dbReference type="NCBIfam" id="TIGR01484">
    <property type="entry name" value="HAD-SF-IIB"/>
    <property type="match status" value="1"/>
</dbReference>
<dbReference type="SFLD" id="SFLDG01144">
    <property type="entry name" value="C2.B.4:_PGP_Like"/>
    <property type="match status" value="1"/>
</dbReference>
<accession>A0A2P2BRI6</accession>
<dbReference type="GO" id="GO:0016791">
    <property type="term" value="F:phosphatase activity"/>
    <property type="evidence" value="ECO:0007669"/>
    <property type="project" value="TreeGrafter"/>
</dbReference>
<keyword evidence="2" id="KW-1185">Reference proteome</keyword>
<name>A0A2P2BRI6_9FIRM</name>
<dbReference type="PANTHER" id="PTHR10000:SF8">
    <property type="entry name" value="HAD SUPERFAMILY HYDROLASE-LIKE, TYPE 3"/>
    <property type="match status" value="1"/>
</dbReference>
<dbReference type="RefSeq" id="WP_092925766.1">
    <property type="nucleotide sequence ID" value="NZ_FJTZ01000012.1"/>
</dbReference>
<dbReference type="Proteomes" id="UP000245695">
    <property type="component" value="Chromosome 1"/>
</dbReference>
<dbReference type="NCBIfam" id="TIGR00099">
    <property type="entry name" value="Cof-subfamily"/>
    <property type="match status" value="1"/>
</dbReference>
<gene>
    <name evidence="1" type="ORF">FRIFI_1432</name>
</gene>
<dbReference type="InterPro" id="IPR023214">
    <property type="entry name" value="HAD_sf"/>
</dbReference>
<dbReference type="InterPro" id="IPR006379">
    <property type="entry name" value="HAD-SF_hydro_IIB"/>
</dbReference>
<sequence length="265" mass="30451">MIKLIASDMDGTLLNSKKKINNEFYTILKQLKEDNIIFTAISGRDIFSLKKVFKDIDEDIVFAANNGNYIEYKGKVIFENYIQKDKLKNIAIVVRKFFKHNTLYCGKDIIYSESKVAKFIGILWGLNIKYTKDIMKIKDNIIKVTVFGKPSDINKNREKLKILNNEFMVTISGRFSIDICRYGGNKKNGIEIIKNKFNIKYDETMVFGDNMNDLEMMASAYYSFAMENAKDKVKSNARFIAKSNDDNGVVEAIKEVALVNEKAKL</sequence>
<dbReference type="PROSITE" id="PS01229">
    <property type="entry name" value="COF_2"/>
    <property type="match status" value="1"/>
</dbReference>
<dbReference type="SFLD" id="SFLDS00003">
    <property type="entry name" value="Haloacid_Dehalogenase"/>
    <property type="match status" value="1"/>
</dbReference>
<organism evidence="1 2">
    <name type="scientific">Romboutsia hominis</name>
    <dbReference type="NCBI Taxonomy" id="1507512"/>
    <lineage>
        <taxon>Bacteria</taxon>
        <taxon>Bacillati</taxon>
        <taxon>Bacillota</taxon>
        <taxon>Clostridia</taxon>
        <taxon>Peptostreptococcales</taxon>
        <taxon>Peptostreptococcaceae</taxon>
        <taxon>Romboutsia</taxon>
    </lineage>
</organism>